<gene>
    <name evidence="3" type="ORF">LY79DRAFT_567478</name>
</gene>
<dbReference type="Proteomes" id="UP001230504">
    <property type="component" value="Unassembled WGS sequence"/>
</dbReference>
<dbReference type="InterPro" id="IPR025676">
    <property type="entry name" value="Clr5_dom"/>
</dbReference>
<protein>
    <recommendedName>
        <fullName evidence="2">Clr5 domain-containing protein</fullName>
    </recommendedName>
</protein>
<keyword evidence="4" id="KW-1185">Reference proteome</keyword>
<feature type="region of interest" description="Disordered" evidence="1">
    <location>
        <begin position="144"/>
        <end position="164"/>
    </location>
</feature>
<name>A0AAD8PQD3_9PEZI</name>
<evidence type="ECO:0000256" key="1">
    <source>
        <dbReference type="SAM" id="MobiDB-lite"/>
    </source>
</evidence>
<accession>A0AAD8PQD3</accession>
<feature type="compositionally biased region" description="Basic and acidic residues" evidence="1">
    <location>
        <begin position="150"/>
        <end position="164"/>
    </location>
</feature>
<dbReference type="PANTHER" id="PTHR38788">
    <property type="entry name" value="CLR5 DOMAIN-CONTAINING PROTEIN"/>
    <property type="match status" value="1"/>
</dbReference>
<organism evidence="3 4">
    <name type="scientific">Colletotrichum navitas</name>
    <dbReference type="NCBI Taxonomy" id="681940"/>
    <lineage>
        <taxon>Eukaryota</taxon>
        <taxon>Fungi</taxon>
        <taxon>Dikarya</taxon>
        <taxon>Ascomycota</taxon>
        <taxon>Pezizomycotina</taxon>
        <taxon>Sordariomycetes</taxon>
        <taxon>Hypocreomycetidae</taxon>
        <taxon>Glomerellales</taxon>
        <taxon>Glomerellaceae</taxon>
        <taxon>Colletotrichum</taxon>
        <taxon>Colletotrichum graminicola species complex</taxon>
    </lineage>
</organism>
<dbReference type="GeneID" id="85443137"/>
<evidence type="ECO:0000313" key="4">
    <source>
        <dbReference type="Proteomes" id="UP001230504"/>
    </source>
</evidence>
<feature type="region of interest" description="Disordered" evidence="1">
    <location>
        <begin position="55"/>
        <end position="86"/>
    </location>
</feature>
<feature type="domain" description="Clr5" evidence="2">
    <location>
        <begin position="85"/>
        <end position="137"/>
    </location>
</feature>
<proteinExistence type="predicted"/>
<sequence>MVPNTEENVPLDDFISNGNRDMPTLSDGPSNNFEPIISPRAAVLLAQDLSLRPAPTSFTSSHGPSPLISMPAATNRTPLQRPEGQEHWEAKKETIRALYLDDGMPLKDLMHIMSTKHSFSATERMYKRQFLKWNWRKYNTKGRQQSQVGTEHRGARYEKPTRRRQAERSMINLANQAQNPIERGHMYRRDADVSTPLLFSNRNHRQMEELHFSLRDLIYGSAQQSSAWKGCSKFELLGAQNDGLVLQFELAFEFLKEKELHKFGAALRRAFHTAEVFLEKEGCEILQPAILDVPFDLLSKGEINELQIFLYHVFRMLTAKKPGEPIQRMAKAMYAILLDSPDLFAHSLRQLYGITAHYFSETRGLDDLASLNARTDLIQIKKRDKTLHPKEAGDILRDYRNLLHKASTFFGQDSQETIEAEAHYLWTAFCADCWDNYENICKGRIHRIRAENEANWDTWDYQDLDNLARCTWYLSSFYEKVGDVSSRIQCLAERLQILGHVSRRDGNTRGSEARVTECRIELAKVLKEAGQVEEALELKLDIVRSGYFEEVTDDPECNDQS</sequence>
<evidence type="ECO:0000259" key="2">
    <source>
        <dbReference type="Pfam" id="PF14420"/>
    </source>
</evidence>
<dbReference type="RefSeq" id="XP_060409416.1">
    <property type="nucleotide sequence ID" value="XM_060558897.1"/>
</dbReference>
<comment type="caution">
    <text evidence="3">The sequence shown here is derived from an EMBL/GenBank/DDBJ whole genome shotgun (WGS) entry which is preliminary data.</text>
</comment>
<dbReference type="AlphaFoldDB" id="A0AAD8PQD3"/>
<feature type="region of interest" description="Disordered" evidence="1">
    <location>
        <begin position="1"/>
        <end position="26"/>
    </location>
</feature>
<dbReference type="EMBL" id="JAHLJV010000084">
    <property type="protein sequence ID" value="KAK1573845.1"/>
    <property type="molecule type" value="Genomic_DNA"/>
</dbReference>
<dbReference type="PANTHER" id="PTHR38788:SF3">
    <property type="entry name" value="CLR5 DOMAIN-CONTAINING PROTEIN"/>
    <property type="match status" value="1"/>
</dbReference>
<evidence type="ECO:0000313" key="3">
    <source>
        <dbReference type="EMBL" id="KAK1573845.1"/>
    </source>
</evidence>
<reference evidence="3" key="1">
    <citation type="submission" date="2021-06" db="EMBL/GenBank/DDBJ databases">
        <title>Comparative genomics, transcriptomics and evolutionary studies reveal genomic signatures of adaptation to plant cell wall in hemibiotrophic fungi.</title>
        <authorList>
            <consortium name="DOE Joint Genome Institute"/>
            <person name="Baroncelli R."/>
            <person name="Diaz J.F."/>
            <person name="Benocci T."/>
            <person name="Peng M."/>
            <person name="Battaglia E."/>
            <person name="Haridas S."/>
            <person name="Andreopoulos W."/>
            <person name="Labutti K."/>
            <person name="Pangilinan J."/>
            <person name="Floch G.L."/>
            <person name="Makela M.R."/>
            <person name="Henrissat B."/>
            <person name="Grigoriev I.V."/>
            <person name="Crouch J.A."/>
            <person name="De Vries R.P."/>
            <person name="Sukno S.A."/>
            <person name="Thon M.R."/>
        </authorList>
    </citation>
    <scope>NUCLEOTIDE SEQUENCE</scope>
    <source>
        <strain evidence="3">CBS 125086</strain>
    </source>
</reference>
<dbReference type="Pfam" id="PF14420">
    <property type="entry name" value="Clr5"/>
    <property type="match status" value="1"/>
</dbReference>